<comment type="subcellular location">
    <subcellularLocation>
        <location evidence="1">Membrane</location>
        <topology evidence="1">Multi-pass membrane protein</topology>
    </subcellularLocation>
</comment>
<dbReference type="GO" id="GO:0010181">
    <property type="term" value="F:FMN binding"/>
    <property type="evidence" value="ECO:0007669"/>
    <property type="project" value="TreeGrafter"/>
</dbReference>
<dbReference type="InterPro" id="IPR022837">
    <property type="entry name" value="MsrQ-like"/>
</dbReference>
<dbReference type="AlphaFoldDB" id="A0A381QXH2"/>
<keyword evidence="2" id="KW-0813">Transport</keyword>
<evidence type="ECO:0000256" key="4">
    <source>
        <dbReference type="ARBA" id="ARBA00022989"/>
    </source>
</evidence>
<gene>
    <name evidence="9" type="ORF">METZ01_LOCUS36965</name>
</gene>
<keyword evidence="4 7" id="KW-1133">Transmembrane helix</keyword>
<keyword evidence="6 7" id="KW-0472">Membrane</keyword>
<feature type="domain" description="Ferric oxidoreductase" evidence="8">
    <location>
        <begin position="24"/>
        <end position="137"/>
    </location>
</feature>
<dbReference type="GO" id="GO:0016679">
    <property type="term" value="F:oxidoreductase activity, acting on diphenols and related substances as donors"/>
    <property type="evidence" value="ECO:0007669"/>
    <property type="project" value="TreeGrafter"/>
</dbReference>
<dbReference type="PANTHER" id="PTHR36964:SF1">
    <property type="entry name" value="PROTEIN-METHIONINE-SULFOXIDE REDUCTASE HEME-BINDING SUBUNIT MSRQ"/>
    <property type="match status" value="1"/>
</dbReference>
<feature type="transmembrane region" description="Helical" evidence="7">
    <location>
        <begin position="26"/>
        <end position="45"/>
    </location>
</feature>
<evidence type="ECO:0000256" key="3">
    <source>
        <dbReference type="ARBA" id="ARBA00022692"/>
    </source>
</evidence>
<feature type="transmembrane region" description="Helical" evidence="7">
    <location>
        <begin position="57"/>
        <end position="79"/>
    </location>
</feature>
<feature type="non-terminal residue" evidence="9">
    <location>
        <position position="1"/>
    </location>
</feature>
<dbReference type="PANTHER" id="PTHR36964">
    <property type="entry name" value="PROTEIN-METHIONINE-SULFOXIDE REDUCTASE HEME-BINDING SUBUNIT MSRQ"/>
    <property type="match status" value="1"/>
</dbReference>
<dbReference type="InterPro" id="IPR013130">
    <property type="entry name" value="Fe3_Rdtase_TM_dom"/>
</dbReference>
<evidence type="ECO:0000256" key="1">
    <source>
        <dbReference type="ARBA" id="ARBA00004141"/>
    </source>
</evidence>
<organism evidence="9">
    <name type="scientific">marine metagenome</name>
    <dbReference type="NCBI Taxonomy" id="408172"/>
    <lineage>
        <taxon>unclassified sequences</taxon>
        <taxon>metagenomes</taxon>
        <taxon>ecological metagenomes</taxon>
    </lineage>
</organism>
<feature type="transmembrane region" description="Helical" evidence="7">
    <location>
        <begin position="122"/>
        <end position="143"/>
    </location>
</feature>
<name>A0A381QXH2_9ZZZZ</name>
<evidence type="ECO:0000313" key="9">
    <source>
        <dbReference type="EMBL" id="SUZ84111.1"/>
    </source>
</evidence>
<protein>
    <recommendedName>
        <fullName evidence="8">Ferric oxidoreductase domain-containing protein</fullName>
    </recommendedName>
</protein>
<keyword evidence="3 7" id="KW-0812">Transmembrane</keyword>
<evidence type="ECO:0000256" key="7">
    <source>
        <dbReference type="SAM" id="Phobius"/>
    </source>
</evidence>
<accession>A0A381QXH2</accession>
<keyword evidence="5" id="KW-0408">Iron</keyword>
<evidence type="ECO:0000256" key="6">
    <source>
        <dbReference type="ARBA" id="ARBA00023136"/>
    </source>
</evidence>
<dbReference type="EMBL" id="UINC01001582">
    <property type="protein sequence ID" value="SUZ84111.1"/>
    <property type="molecule type" value="Genomic_DNA"/>
</dbReference>
<evidence type="ECO:0000259" key="8">
    <source>
        <dbReference type="Pfam" id="PF01794"/>
    </source>
</evidence>
<sequence length="178" mass="20799">VLLICGWQTDQLGVDPEKTVIWETGIWTFNLLITVLVLPVIARWARWSTLLRYRRAVGLWVFAYASAHLVSFLTFLLGWDITRLGEEVTERPYVLAGFSAWLILLTMALTSTRRWMHRLGRWWKRLHTMVYVVLGLAAVHYLLMIRSDWAWPVTYAVCAVTLLAMRLVQRRQVIVRSN</sequence>
<feature type="transmembrane region" description="Helical" evidence="7">
    <location>
        <begin position="91"/>
        <end position="110"/>
    </location>
</feature>
<reference evidence="9" key="1">
    <citation type="submission" date="2018-05" db="EMBL/GenBank/DDBJ databases">
        <authorList>
            <person name="Lanie J.A."/>
            <person name="Ng W.-L."/>
            <person name="Kazmierczak K.M."/>
            <person name="Andrzejewski T.M."/>
            <person name="Davidsen T.M."/>
            <person name="Wayne K.J."/>
            <person name="Tettelin H."/>
            <person name="Glass J.I."/>
            <person name="Rusch D."/>
            <person name="Podicherti R."/>
            <person name="Tsui H.-C.T."/>
            <person name="Winkler M.E."/>
        </authorList>
    </citation>
    <scope>NUCLEOTIDE SEQUENCE</scope>
</reference>
<dbReference type="GO" id="GO:0020037">
    <property type="term" value="F:heme binding"/>
    <property type="evidence" value="ECO:0007669"/>
    <property type="project" value="TreeGrafter"/>
</dbReference>
<proteinExistence type="predicted"/>
<evidence type="ECO:0000256" key="2">
    <source>
        <dbReference type="ARBA" id="ARBA00022448"/>
    </source>
</evidence>
<evidence type="ECO:0000256" key="5">
    <source>
        <dbReference type="ARBA" id="ARBA00023004"/>
    </source>
</evidence>
<feature type="transmembrane region" description="Helical" evidence="7">
    <location>
        <begin position="149"/>
        <end position="168"/>
    </location>
</feature>
<dbReference type="GO" id="GO:0005886">
    <property type="term" value="C:plasma membrane"/>
    <property type="evidence" value="ECO:0007669"/>
    <property type="project" value="TreeGrafter"/>
</dbReference>
<dbReference type="Pfam" id="PF01794">
    <property type="entry name" value="Ferric_reduct"/>
    <property type="match status" value="1"/>
</dbReference>